<feature type="region of interest" description="Disordered" evidence="1">
    <location>
        <begin position="173"/>
        <end position="215"/>
    </location>
</feature>
<dbReference type="Proteomes" id="UP000293995">
    <property type="component" value="Chromosome"/>
</dbReference>
<organism evidence="2 3">
    <name type="scientific">Microbacterium protaetiae</name>
    <dbReference type="NCBI Taxonomy" id="2509458"/>
    <lineage>
        <taxon>Bacteria</taxon>
        <taxon>Bacillati</taxon>
        <taxon>Actinomycetota</taxon>
        <taxon>Actinomycetes</taxon>
        <taxon>Micrococcales</taxon>
        <taxon>Microbacteriaceae</taxon>
        <taxon>Microbacterium</taxon>
    </lineage>
</organism>
<feature type="compositionally biased region" description="Acidic residues" evidence="1">
    <location>
        <begin position="67"/>
        <end position="82"/>
    </location>
</feature>
<keyword evidence="3" id="KW-1185">Reference proteome</keyword>
<dbReference type="KEGG" id="mprt:ET475_07630"/>
<evidence type="ECO:0000313" key="2">
    <source>
        <dbReference type="EMBL" id="QAY59874.1"/>
    </source>
</evidence>
<feature type="region of interest" description="Disordered" evidence="1">
    <location>
        <begin position="1"/>
        <end position="84"/>
    </location>
</feature>
<dbReference type="EMBL" id="CP035494">
    <property type="protein sequence ID" value="QAY59874.1"/>
    <property type="molecule type" value="Genomic_DNA"/>
</dbReference>
<accession>A0A4P6ECS0</accession>
<feature type="compositionally biased region" description="Low complexity" evidence="1">
    <location>
        <begin position="197"/>
        <end position="215"/>
    </location>
</feature>
<gene>
    <name evidence="2" type="ORF">ET475_07630</name>
</gene>
<protein>
    <submittedName>
        <fullName evidence="2">Uncharacterized protein</fullName>
    </submittedName>
</protein>
<sequence>MLAALGAEHAVQARGEHAEPREDQGERQKLERRERHAVEQVHDRRDHQRAAQQVGEHHQTRRIVPAADDDGDQNAQEREDDAVGGALVQELVDIDREEPDTGQMSTRAGEQHTQLAGTGNAAQVLQGVHLVAHLQGEAEKEHSHHCHRQVEGVSGEVAEGAELAELGVQPRGVVARHHRHRRSGHEQRRHQGRPLRARQAAQAGQCDAQAGQCDA</sequence>
<reference evidence="2 3" key="1">
    <citation type="submission" date="2019-01" db="EMBL/GenBank/DDBJ databases">
        <title>Genome sequencing of strain DFW100M-13.</title>
        <authorList>
            <person name="Heo J."/>
            <person name="Kim S.-J."/>
            <person name="Kim J.-S."/>
            <person name="Hong S.-B."/>
            <person name="Kwon S.-W."/>
        </authorList>
    </citation>
    <scope>NUCLEOTIDE SEQUENCE [LARGE SCALE GENOMIC DNA]</scope>
    <source>
        <strain evidence="2 3">DFW100M-13</strain>
    </source>
</reference>
<name>A0A4P6ECS0_9MICO</name>
<proteinExistence type="predicted"/>
<feature type="compositionally biased region" description="Basic residues" evidence="1">
    <location>
        <begin position="174"/>
        <end position="196"/>
    </location>
</feature>
<feature type="compositionally biased region" description="Basic and acidic residues" evidence="1">
    <location>
        <begin position="14"/>
        <end position="49"/>
    </location>
</feature>
<evidence type="ECO:0000256" key="1">
    <source>
        <dbReference type="SAM" id="MobiDB-lite"/>
    </source>
</evidence>
<evidence type="ECO:0000313" key="3">
    <source>
        <dbReference type="Proteomes" id="UP000293995"/>
    </source>
</evidence>
<dbReference type="AlphaFoldDB" id="A0A4P6ECS0"/>